<keyword evidence="1" id="KW-0812">Transmembrane</keyword>
<keyword evidence="1" id="KW-0472">Membrane</keyword>
<feature type="transmembrane region" description="Helical" evidence="1">
    <location>
        <begin position="27"/>
        <end position="45"/>
    </location>
</feature>
<reference evidence="2 3" key="1">
    <citation type="submission" date="2018-12" db="EMBL/GenBank/DDBJ databases">
        <title>Draft genome sequence of Xylaria grammica IHI A82.</title>
        <authorList>
            <person name="Buettner E."/>
            <person name="Kellner H."/>
        </authorList>
    </citation>
    <scope>NUCLEOTIDE SEQUENCE [LARGE SCALE GENOMIC DNA]</scope>
    <source>
        <strain evidence="2 3">IHI A82</strain>
    </source>
</reference>
<comment type="caution">
    <text evidence="2">The sequence shown here is derived from an EMBL/GenBank/DDBJ whole genome shotgun (WGS) entry which is preliminary data.</text>
</comment>
<dbReference type="AlphaFoldDB" id="A0A439DCA3"/>
<gene>
    <name evidence="2" type="ORF">EKO27_g3109</name>
</gene>
<keyword evidence="1" id="KW-1133">Transmembrane helix</keyword>
<evidence type="ECO:0000313" key="3">
    <source>
        <dbReference type="Proteomes" id="UP000286045"/>
    </source>
</evidence>
<organism evidence="2 3">
    <name type="scientific">Xylaria grammica</name>
    <dbReference type="NCBI Taxonomy" id="363999"/>
    <lineage>
        <taxon>Eukaryota</taxon>
        <taxon>Fungi</taxon>
        <taxon>Dikarya</taxon>
        <taxon>Ascomycota</taxon>
        <taxon>Pezizomycotina</taxon>
        <taxon>Sordariomycetes</taxon>
        <taxon>Xylariomycetidae</taxon>
        <taxon>Xylariales</taxon>
        <taxon>Xylariaceae</taxon>
        <taxon>Xylaria</taxon>
    </lineage>
</organism>
<protein>
    <submittedName>
        <fullName evidence="2">Uncharacterized protein</fullName>
    </submittedName>
</protein>
<accession>A0A439DCA3</accession>
<evidence type="ECO:0000313" key="2">
    <source>
        <dbReference type="EMBL" id="RWA11988.1"/>
    </source>
</evidence>
<keyword evidence="3" id="KW-1185">Reference proteome</keyword>
<dbReference type="Proteomes" id="UP000286045">
    <property type="component" value="Unassembled WGS sequence"/>
</dbReference>
<dbReference type="EMBL" id="RYZI01000063">
    <property type="protein sequence ID" value="RWA11988.1"/>
    <property type="molecule type" value="Genomic_DNA"/>
</dbReference>
<proteinExistence type="predicted"/>
<sequence length="89" mass="10119">MFNTSFHGYERAPVARNTIFHIKANNFVLHIIFLEIILFVIYEGVITRGDNEPTTALLEFGYRLPCDQLVNSSTLANILDSNLKFKGTI</sequence>
<evidence type="ECO:0000256" key="1">
    <source>
        <dbReference type="SAM" id="Phobius"/>
    </source>
</evidence>
<name>A0A439DCA3_9PEZI</name>